<evidence type="ECO:0000313" key="4">
    <source>
        <dbReference type="Proteomes" id="UP000094379"/>
    </source>
</evidence>
<organism evidence="3 4">
    <name type="scientific">Methylophaga muralis</name>
    <dbReference type="NCBI Taxonomy" id="291169"/>
    <lineage>
        <taxon>Bacteria</taxon>
        <taxon>Pseudomonadati</taxon>
        <taxon>Pseudomonadota</taxon>
        <taxon>Gammaproteobacteria</taxon>
        <taxon>Thiotrichales</taxon>
        <taxon>Piscirickettsiaceae</taxon>
        <taxon>Methylophaga</taxon>
    </lineage>
</organism>
<dbReference type="PANTHER" id="PTHR43597">
    <property type="entry name" value="SULFUR ACCEPTOR PROTEIN CSDE"/>
    <property type="match status" value="1"/>
</dbReference>
<gene>
    <name evidence="3" type="primary">sufE</name>
    <name evidence="3" type="ORF">A9E74_02105</name>
</gene>
<comment type="similarity">
    <text evidence="1">Belongs to the SufE family.</text>
</comment>
<sequence>MTFTQPNSCTDAAQKQIIENFHLLGNWDERYQYLIDLGRRLNRDNDVPRIEENRLYGCQANVWITATHHDGIVTFEGNSDSLIVSGLMAIIFNVYSGRPAQDVMALEPEFLTQTGLIDHLSSQRSTGLMNMIEHIRNYSASCIASSNKGNV</sequence>
<dbReference type="Gene3D" id="3.90.1010.10">
    <property type="match status" value="1"/>
</dbReference>
<dbReference type="RefSeq" id="WP_176718924.1">
    <property type="nucleotide sequence ID" value="NZ_MCRI01000026.1"/>
</dbReference>
<dbReference type="SUPFAM" id="SSF82649">
    <property type="entry name" value="SufE/NifU"/>
    <property type="match status" value="1"/>
</dbReference>
<dbReference type="PANTHER" id="PTHR43597:SF5">
    <property type="entry name" value="SUFE-LIKE PROTEIN 2, CHLOROPLASTIC"/>
    <property type="match status" value="1"/>
</dbReference>
<dbReference type="EMBL" id="MCRI01000026">
    <property type="protein sequence ID" value="ODN66156.1"/>
    <property type="molecule type" value="Genomic_DNA"/>
</dbReference>
<dbReference type="AlphaFoldDB" id="A0A1E3GRE1"/>
<feature type="domain" description="Fe-S metabolism associated" evidence="2">
    <location>
        <begin position="18"/>
        <end position="137"/>
    </location>
</feature>
<name>A0A1E3GRE1_9GAMM</name>
<dbReference type="STRING" id="291169.A9E74_02105"/>
<accession>A0A1E3GRE1</accession>
<dbReference type="Proteomes" id="UP000094379">
    <property type="component" value="Unassembled WGS sequence"/>
</dbReference>
<evidence type="ECO:0000259" key="2">
    <source>
        <dbReference type="Pfam" id="PF02657"/>
    </source>
</evidence>
<protein>
    <submittedName>
        <fullName evidence="3">Cysteine desulfuration protein SufE</fullName>
    </submittedName>
</protein>
<comment type="caution">
    <text evidence="3">The sequence shown here is derived from an EMBL/GenBank/DDBJ whole genome shotgun (WGS) entry which is preliminary data.</text>
</comment>
<keyword evidence="4" id="KW-1185">Reference proteome</keyword>
<proteinExistence type="inferred from homology"/>
<evidence type="ECO:0000256" key="1">
    <source>
        <dbReference type="ARBA" id="ARBA00010282"/>
    </source>
</evidence>
<reference evidence="3 4" key="1">
    <citation type="submission" date="2016-07" db="EMBL/GenBank/DDBJ databases">
        <title>Draft Genome Sequence of Methylophaga muralis Bur 1.</title>
        <authorList>
            <person name="Vasilenko O.V."/>
            <person name="Doronina N.V."/>
            <person name="Shmareva M.N."/>
            <person name="Tarlachkov S.V."/>
            <person name="Mustakhimov I."/>
            <person name="Trotsenko Y.A."/>
        </authorList>
    </citation>
    <scope>NUCLEOTIDE SEQUENCE [LARGE SCALE GENOMIC DNA]</scope>
    <source>
        <strain evidence="3 4">Bur 1</strain>
    </source>
</reference>
<dbReference type="InterPro" id="IPR003808">
    <property type="entry name" value="Fe-S_metab-assoc_dom"/>
</dbReference>
<dbReference type="Pfam" id="PF02657">
    <property type="entry name" value="SufE"/>
    <property type="match status" value="1"/>
</dbReference>
<evidence type="ECO:0000313" key="3">
    <source>
        <dbReference type="EMBL" id="ODN66156.1"/>
    </source>
</evidence>